<dbReference type="SUPFAM" id="SSF82171">
    <property type="entry name" value="DPP6 N-terminal domain-like"/>
    <property type="match status" value="1"/>
</dbReference>
<name>A0A934NEU1_9BACT</name>
<keyword evidence="5" id="KW-1185">Reference proteome</keyword>
<keyword evidence="3" id="KW-0472">Membrane</keyword>
<reference evidence="4" key="1">
    <citation type="submission" date="2020-10" db="EMBL/GenBank/DDBJ databases">
        <title>Ca. Dormibacterota MAGs.</title>
        <authorList>
            <person name="Montgomery K."/>
        </authorList>
    </citation>
    <scope>NUCLEOTIDE SEQUENCE [LARGE SCALE GENOMIC DNA]</scope>
    <source>
        <strain evidence="4">SC8812_S17_10</strain>
    </source>
</reference>
<accession>A0A934NEU1</accession>
<dbReference type="Pfam" id="PF07676">
    <property type="entry name" value="PD40"/>
    <property type="match status" value="2"/>
</dbReference>
<dbReference type="RefSeq" id="WP_338203569.1">
    <property type="nucleotide sequence ID" value="NZ_JAEKNR010000177.1"/>
</dbReference>
<gene>
    <name evidence="4" type="ORF">JF922_17800</name>
</gene>
<organism evidence="4 5">
    <name type="scientific">Candidatus Nephthysia bennettiae</name>
    <dbReference type="NCBI Taxonomy" id="3127016"/>
    <lineage>
        <taxon>Bacteria</taxon>
        <taxon>Bacillati</taxon>
        <taxon>Candidatus Dormiibacterota</taxon>
        <taxon>Candidatus Dormibacteria</taxon>
        <taxon>Candidatus Dormibacterales</taxon>
        <taxon>Candidatus Dormibacteraceae</taxon>
        <taxon>Candidatus Nephthysia</taxon>
    </lineage>
</organism>
<protein>
    <submittedName>
        <fullName evidence="4">PD40 domain-containing protein</fullName>
    </submittedName>
</protein>
<keyword evidence="3" id="KW-1133">Transmembrane helix</keyword>
<dbReference type="Gene3D" id="2.120.10.30">
    <property type="entry name" value="TolB, C-terminal domain"/>
    <property type="match status" value="2"/>
</dbReference>
<comment type="similarity">
    <text evidence="1">Belongs to the TolB family.</text>
</comment>
<evidence type="ECO:0000256" key="2">
    <source>
        <dbReference type="SAM" id="MobiDB-lite"/>
    </source>
</evidence>
<feature type="transmembrane region" description="Helical" evidence="3">
    <location>
        <begin position="6"/>
        <end position="24"/>
    </location>
</feature>
<evidence type="ECO:0000313" key="4">
    <source>
        <dbReference type="EMBL" id="MBJ7599917.1"/>
    </source>
</evidence>
<dbReference type="EMBL" id="JAEKNR010000177">
    <property type="protein sequence ID" value="MBJ7599917.1"/>
    <property type="molecule type" value="Genomic_DNA"/>
</dbReference>
<comment type="caution">
    <text evidence="4">The sequence shown here is derived from an EMBL/GenBank/DDBJ whole genome shotgun (WGS) entry which is preliminary data.</text>
</comment>
<proteinExistence type="inferred from homology"/>
<evidence type="ECO:0000256" key="3">
    <source>
        <dbReference type="SAM" id="Phobius"/>
    </source>
</evidence>
<dbReference type="Proteomes" id="UP000612893">
    <property type="component" value="Unassembled WGS sequence"/>
</dbReference>
<dbReference type="AlphaFoldDB" id="A0A934NEU1"/>
<dbReference type="PANTHER" id="PTHR36842">
    <property type="entry name" value="PROTEIN TOLB HOMOLOG"/>
    <property type="match status" value="1"/>
</dbReference>
<evidence type="ECO:0000256" key="1">
    <source>
        <dbReference type="ARBA" id="ARBA00009820"/>
    </source>
</evidence>
<sequence length="359" mass="38049">MRRWTLLIALPLMVAFGFGVYYGLGQLKSKPTSRPKAVTKSRTLVPVPGVVYMSQGGVIYRLAGGQFTQILPGLGAWSQPALAPGGQLVAVSRQAHFSDLYLLDGSGTPVKQLTKNVAGSVESNHWAFYPNVSPDGKTLFYSYDPKDPSNNFRVDLAVWSMPLAGSQAEGKRRTLPNQYTGGDVQPIPLASGAVLYTKYSIDDSGHSVSQVWYQARAGAVGQPITDSKDDCSSPTLSHDGTRLAMVCTGGKQTASIQVAPFDGQKLGPREVVVEGQLDAVPVWSPDGQSLLYEAPGGPHGQFQLWLIQLAEPASPSPSPQKTGQAPAKVSPSPALGQPKLVTTDLALDATSPPLWIAAA</sequence>
<feature type="region of interest" description="Disordered" evidence="2">
    <location>
        <begin position="312"/>
        <end position="337"/>
    </location>
</feature>
<dbReference type="InterPro" id="IPR011042">
    <property type="entry name" value="6-blade_b-propeller_TolB-like"/>
</dbReference>
<keyword evidence="3" id="KW-0812">Transmembrane</keyword>
<dbReference type="InterPro" id="IPR011659">
    <property type="entry name" value="WD40"/>
</dbReference>
<dbReference type="PANTHER" id="PTHR36842:SF1">
    <property type="entry name" value="PROTEIN TOLB"/>
    <property type="match status" value="1"/>
</dbReference>
<evidence type="ECO:0000313" key="5">
    <source>
        <dbReference type="Proteomes" id="UP000612893"/>
    </source>
</evidence>